<dbReference type="InterPro" id="IPR036322">
    <property type="entry name" value="WD40_repeat_dom_sf"/>
</dbReference>
<feature type="repeat" description="WD" evidence="8">
    <location>
        <begin position="297"/>
        <end position="330"/>
    </location>
</feature>
<dbReference type="SMART" id="SM00320">
    <property type="entry name" value="WD40"/>
    <property type="match status" value="3"/>
</dbReference>
<organism evidence="9 10">
    <name type="scientific">Durusdinium trenchii</name>
    <dbReference type="NCBI Taxonomy" id="1381693"/>
    <lineage>
        <taxon>Eukaryota</taxon>
        <taxon>Sar</taxon>
        <taxon>Alveolata</taxon>
        <taxon>Dinophyceae</taxon>
        <taxon>Suessiales</taxon>
        <taxon>Symbiodiniaceae</taxon>
        <taxon>Durusdinium</taxon>
    </lineage>
</organism>
<dbReference type="InterPro" id="IPR052415">
    <property type="entry name" value="Diphthine_MTase"/>
</dbReference>
<comment type="caution">
    <text evidence="9">The sequence shown here is derived from an EMBL/GenBank/DDBJ whole genome shotgun (WGS) entry which is preliminary data.</text>
</comment>
<reference evidence="9 10" key="1">
    <citation type="submission" date="2024-02" db="EMBL/GenBank/DDBJ databases">
        <authorList>
            <person name="Chen Y."/>
            <person name="Shah S."/>
            <person name="Dougan E. K."/>
            <person name="Thang M."/>
            <person name="Chan C."/>
        </authorList>
    </citation>
    <scope>NUCLEOTIDE SEQUENCE [LARGE SCALE GENOMIC DNA]</scope>
</reference>
<name>A0ABP0IZR2_9DINO</name>
<comment type="pathway">
    <text evidence="1">Protein modification; peptidyl-diphthamide biosynthesis.</text>
</comment>
<evidence type="ECO:0000256" key="8">
    <source>
        <dbReference type="PROSITE-ProRule" id="PRU00221"/>
    </source>
</evidence>
<dbReference type="PROSITE" id="PS50294">
    <property type="entry name" value="WD_REPEATS_REGION"/>
    <property type="match status" value="1"/>
</dbReference>
<evidence type="ECO:0000256" key="3">
    <source>
        <dbReference type="ARBA" id="ARBA00022737"/>
    </source>
</evidence>
<keyword evidence="2 8" id="KW-0853">WD repeat</keyword>
<protein>
    <recommendedName>
        <fullName evidence="6">methylated diphthine methylhydrolase</fullName>
        <ecNumber evidence="6">3.1.1.97</ecNumber>
    </recommendedName>
</protein>
<keyword evidence="9" id="KW-0808">Transferase</keyword>
<gene>
    <name evidence="9" type="ORF">SCF082_LOCUS9512</name>
</gene>
<dbReference type="InterPro" id="IPR001680">
    <property type="entry name" value="WD40_rpt"/>
</dbReference>
<dbReference type="PROSITE" id="PS00678">
    <property type="entry name" value="WD_REPEATS_1"/>
    <property type="match status" value="1"/>
</dbReference>
<feature type="repeat" description="WD" evidence="8">
    <location>
        <begin position="268"/>
        <end position="287"/>
    </location>
</feature>
<dbReference type="GO" id="GO:0032259">
    <property type="term" value="P:methylation"/>
    <property type="evidence" value="ECO:0007669"/>
    <property type="project" value="UniProtKB-KW"/>
</dbReference>
<dbReference type="SUPFAM" id="SSF50978">
    <property type="entry name" value="WD40 repeat-like"/>
    <property type="match status" value="1"/>
</dbReference>
<dbReference type="Gene3D" id="2.130.10.10">
    <property type="entry name" value="YVTN repeat-like/Quinoprotein amine dehydrogenase"/>
    <property type="match status" value="1"/>
</dbReference>
<evidence type="ECO:0000256" key="1">
    <source>
        <dbReference type="ARBA" id="ARBA00005156"/>
    </source>
</evidence>
<evidence type="ECO:0000313" key="10">
    <source>
        <dbReference type="Proteomes" id="UP001642464"/>
    </source>
</evidence>
<keyword evidence="10" id="KW-1185">Reference proteome</keyword>
<comment type="similarity">
    <text evidence="5">Belongs to the DPH7 family.</text>
</comment>
<keyword evidence="3" id="KW-0677">Repeat</keyword>
<evidence type="ECO:0000256" key="7">
    <source>
        <dbReference type="ARBA" id="ARBA00047551"/>
    </source>
</evidence>
<dbReference type="PROSITE" id="PS50082">
    <property type="entry name" value="WD_REPEATS_2"/>
    <property type="match status" value="2"/>
</dbReference>
<dbReference type="InterPro" id="IPR019775">
    <property type="entry name" value="WD40_repeat_CS"/>
</dbReference>
<evidence type="ECO:0000256" key="5">
    <source>
        <dbReference type="ARBA" id="ARBA00038092"/>
    </source>
</evidence>
<sequence>MSHHCHQTDSGVTGAQVVDITIAFDALQLQCQIDRSSTLQVETRLTCALPRDWAAGGAGAASRTAGPARSAAERDVQTGKHAARAAFATYELDAASGLRRGQVVLADVTQGEGPGDWALAEDVKVQEGGEDGAWNVRVDAVGETTGAGVFDVKWAAPWLAAANSDGTVTLFPGAGEGIGEAGARDPLERKVVVPLTSAEQDASFCLSLDWNNRRSGHIEGAKLAVSQANGRLGIVDVHEGEVLQAWDAHAYPDGSPAETWITAFDCWDAQVLVSGADDAKLKVWDLRIGTAAPLQTNRVHEAGVCSVQFSTLKQHVFATGSYDQQVRVWDRRKLKEPTLPALNLQGGVWRVKWHPGQPDLLLTAAMRSGFVVLDTSGAEISPVSYYRDVGSQEDALGPGSWEALGYGADWLLVPPPPSSDGTSPAPMPLLATASFYDRTLRLLTSSLQPFADHTS</sequence>
<evidence type="ECO:0000256" key="2">
    <source>
        <dbReference type="ARBA" id="ARBA00022574"/>
    </source>
</evidence>
<keyword evidence="9" id="KW-0489">Methyltransferase</keyword>
<dbReference type="PANTHER" id="PTHR46042">
    <property type="entry name" value="DIPHTHINE METHYLTRANSFERASE"/>
    <property type="match status" value="1"/>
</dbReference>
<dbReference type="Pfam" id="PF00400">
    <property type="entry name" value="WD40"/>
    <property type="match status" value="1"/>
</dbReference>
<dbReference type="EMBL" id="CAXAMM010005525">
    <property type="protein sequence ID" value="CAK9007565.1"/>
    <property type="molecule type" value="Genomic_DNA"/>
</dbReference>
<proteinExistence type="inferred from homology"/>
<dbReference type="InterPro" id="IPR015943">
    <property type="entry name" value="WD40/YVTN_repeat-like_dom_sf"/>
</dbReference>
<dbReference type="EC" id="3.1.1.97" evidence="6"/>
<comment type="catalytic activity">
    <reaction evidence="7">
        <text>diphthine methyl ester-[translation elongation factor 2] + H2O = diphthine-[translation elongation factor 2] + methanol + H(+)</text>
        <dbReference type="Rhea" id="RHEA:42656"/>
        <dbReference type="Rhea" id="RHEA-COMP:10172"/>
        <dbReference type="Rhea" id="RHEA-COMP:10173"/>
        <dbReference type="ChEBI" id="CHEBI:15377"/>
        <dbReference type="ChEBI" id="CHEBI:15378"/>
        <dbReference type="ChEBI" id="CHEBI:17790"/>
        <dbReference type="ChEBI" id="CHEBI:79005"/>
        <dbReference type="ChEBI" id="CHEBI:82696"/>
        <dbReference type="EC" id="3.1.1.97"/>
    </reaction>
</comment>
<dbReference type="PANTHER" id="PTHR46042:SF1">
    <property type="entry name" value="DIPHTHINE METHYLTRANSFERASE"/>
    <property type="match status" value="1"/>
</dbReference>
<evidence type="ECO:0000313" key="9">
    <source>
        <dbReference type="EMBL" id="CAK9007565.1"/>
    </source>
</evidence>
<accession>A0ABP0IZR2</accession>
<evidence type="ECO:0000256" key="4">
    <source>
        <dbReference type="ARBA" id="ARBA00022801"/>
    </source>
</evidence>
<keyword evidence="4" id="KW-0378">Hydrolase</keyword>
<evidence type="ECO:0000256" key="6">
    <source>
        <dbReference type="ARBA" id="ARBA00039131"/>
    </source>
</evidence>
<dbReference type="Proteomes" id="UP001642464">
    <property type="component" value="Unassembled WGS sequence"/>
</dbReference>
<dbReference type="GO" id="GO:0008168">
    <property type="term" value="F:methyltransferase activity"/>
    <property type="evidence" value="ECO:0007669"/>
    <property type="project" value="UniProtKB-KW"/>
</dbReference>